<keyword evidence="1" id="KW-0479">Metal-binding</keyword>
<feature type="compositionally biased region" description="Basic and acidic residues" evidence="7">
    <location>
        <begin position="17"/>
        <end position="33"/>
    </location>
</feature>
<feature type="region of interest" description="Disordered" evidence="7">
    <location>
        <begin position="698"/>
        <end position="719"/>
    </location>
</feature>
<dbReference type="Gene3D" id="4.10.240.10">
    <property type="entry name" value="Zn(2)-C6 fungal-type DNA-binding domain"/>
    <property type="match status" value="1"/>
</dbReference>
<keyword evidence="6" id="KW-0539">Nucleus</keyword>
<feature type="compositionally biased region" description="Polar residues" evidence="7">
    <location>
        <begin position="598"/>
        <end position="607"/>
    </location>
</feature>
<dbReference type="Pfam" id="PF00172">
    <property type="entry name" value="Zn_clus"/>
    <property type="match status" value="1"/>
</dbReference>
<evidence type="ECO:0000256" key="3">
    <source>
        <dbReference type="ARBA" id="ARBA00023015"/>
    </source>
</evidence>
<dbReference type="Proteomes" id="UP001363622">
    <property type="component" value="Unassembled WGS sequence"/>
</dbReference>
<evidence type="ECO:0000256" key="7">
    <source>
        <dbReference type="SAM" id="MobiDB-lite"/>
    </source>
</evidence>
<dbReference type="PANTHER" id="PTHR47659:SF4">
    <property type="entry name" value="ZN(II)2CYS6 TRANSCRIPTION FACTOR (EUROFUNG)"/>
    <property type="match status" value="1"/>
</dbReference>
<feature type="region of interest" description="Disordered" evidence="7">
    <location>
        <begin position="498"/>
        <end position="667"/>
    </location>
</feature>
<evidence type="ECO:0000256" key="1">
    <source>
        <dbReference type="ARBA" id="ARBA00022723"/>
    </source>
</evidence>
<evidence type="ECO:0000256" key="6">
    <source>
        <dbReference type="ARBA" id="ARBA00023242"/>
    </source>
</evidence>
<gene>
    <name evidence="9" type="ORF">IWZ03DRAFT_418008</name>
</gene>
<name>A0ABR1KBL0_9PEZI</name>
<proteinExistence type="predicted"/>
<keyword evidence="10" id="KW-1185">Reference proteome</keyword>
<organism evidence="9 10">
    <name type="scientific">Phyllosticta citriasiana</name>
    <dbReference type="NCBI Taxonomy" id="595635"/>
    <lineage>
        <taxon>Eukaryota</taxon>
        <taxon>Fungi</taxon>
        <taxon>Dikarya</taxon>
        <taxon>Ascomycota</taxon>
        <taxon>Pezizomycotina</taxon>
        <taxon>Dothideomycetes</taxon>
        <taxon>Dothideomycetes incertae sedis</taxon>
        <taxon>Botryosphaeriales</taxon>
        <taxon>Phyllostictaceae</taxon>
        <taxon>Phyllosticta</taxon>
    </lineage>
</organism>
<feature type="region of interest" description="Disordered" evidence="7">
    <location>
        <begin position="1"/>
        <end position="83"/>
    </location>
</feature>
<accession>A0ABR1KBL0</accession>
<feature type="region of interest" description="Disordered" evidence="7">
    <location>
        <begin position="415"/>
        <end position="465"/>
    </location>
</feature>
<feature type="region of interest" description="Disordered" evidence="7">
    <location>
        <begin position="242"/>
        <end position="268"/>
    </location>
</feature>
<feature type="compositionally biased region" description="Polar residues" evidence="7">
    <location>
        <begin position="67"/>
        <end position="77"/>
    </location>
</feature>
<keyword evidence="5" id="KW-0804">Transcription</keyword>
<evidence type="ECO:0000256" key="5">
    <source>
        <dbReference type="ARBA" id="ARBA00023163"/>
    </source>
</evidence>
<feature type="compositionally biased region" description="Low complexity" evidence="7">
    <location>
        <begin position="608"/>
        <end position="632"/>
    </location>
</feature>
<feature type="compositionally biased region" description="Pro residues" evidence="7">
    <location>
        <begin position="1"/>
        <end position="11"/>
    </location>
</feature>
<dbReference type="CDD" id="cd00067">
    <property type="entry name" value="GAL4"/>
    <property type="match status" value="1"/>
</dbReference>
<feature type="compositionally biased region" description="Low complexity" evidence="7">
    <location>
        <begin position="511"/>
        <end position="540"/>
    </location>
</feature>
<keyword evidence="2" id="KW-0862">Zinc</keyword>
<dbReference type="SUPFAM" id="SSF57701">
    <property type="entry name" value="Zn2/Cys6 DNA-binding domain"/>
    <property type="match status" value="1"/>
</dbReference>
<protein>
    <recommendedName>
        <fullName evidence="8">Zn(2)-C6 fungal-type domain-containing protein</fullName>
    </recommendedName>
</protein>
<reference evidence="9 10" key="1">
    <citation type="submission" date="2024-04" db="EMBL/GenBank/DDBJ databases">
        <title>Phyllosticta paracitricarpa is synonymous to the EU quarantine fungus P. citricarpa based on phylogenomic analyses.</title>
        <authorList>
            <consortium name="Lawrence Berkeley National Laboratory"/>
            <person name="Van Ingen-Buijs V.A."/>
            <person name="Van Westerhoven A.C."/>
            <person name="Haridas S."/>
            <person name="Skiadas P."/>
            <person name="Martin F."/>
            <person name="Groenewald J.Z."/>
            <person name="Crous P.W."/>
            <person name="Seidl M.F."/>
        </authorList>
    </citation>
    <scope>NUCLEOTIDE SEQUENCE [LARGE SCALE GENOMIC DNA]</scope>
    <source>
        <strain evidence="9 10">CBS 123371</strain>
    </source>
</reference>
<keyword evidence="3" id="KW-0805">Transcription regulation</keyword>
<keyword evidence="4" id="KW-0238">DNA-binding</keyword>
<evidence type="ECO:0000256" key="2">
    <source>
        <dbReference type="ARBA" id="ARBA00022833"/>
    </source>
</evidence>
<dbReference type="PANTHER" id="PTHR47659">
    <property type="entry name" value="ZN(II)2CYS6 TRANSCRIPTION FACTOR (EUROFUNG)-RELATED"/>
    <property type="match status" value="1"/>
</dbReference>
<feature type="domain" description="Zn(2)-C6 fungal-type" evidence="8">
    <location>
        <begin position="158"/>
        <end position="183"/>
    </location>
</feature>
<dbReference type="InterPro" id="IPR050335">
    <property type="entry name" value="ERT1_acuK_gluconeogen_tf"/>
</dbReference>
<evidence type="ECO:0000259" key="8">
    <source>
        <dbReference type="Pfam" id="PF00172"/>
    </source>
</evidence>
<feature type="compositionally biased region" description="Polar residues" evidence="7">
    <location>
        <begin position="242"/>
        <end position="255"/>
    </location>
</feature>
<dbReference type="InterPro" id="IPR036864">
    <property type="entry name" value="Zn2-C6_fun-type_DNA-bd_sf"/>
</dbReference>
<feature type="compositionally biased region" description="Basic and acidic residues" evidence="7">
    <location>
        <begin position="568"/>
        <end position="579"/>
    </location>
</feature>
<dbReference type="EMBL" id="JBBPHU010000012">
    <property type="protein sequence ID" value="KAK7511599.1"/>
    <property type="molecule type" value="Genomic_DNA"/>
</dbReference>
<evidence type="ECO:0000256" key="4">
    <source>
        <dbReference type="ARBA" id="ARBA00023125"/>
    </source>
</evidence>
<dbReference type="InterPro" id="IPR001138">
    <property type="entry name" value="Zn2Cys6_DnaBD"/>
</dbReference>
<evidence type="ECO:0000313" key="10">
    <source>
        <dbReference type="Proteomes" id="UP001363622"/>
    </source>
</evidence>
<evidence type="ECO:0000313" key="9">
    <source>
        <dbReference type="EMBL" id="KAK7511599.1"/>
    </source>
</evidence>
<feature type="compositionally biased region" description="Gly residues" evidence="7">
    <location>
        <begin position="585"/>
        <end position="595"/>
    </location>
</feature>
<comment type="caution">
    <text evidence="9">The sequence shown here is derived from an EMBL/GenBank/DDBJ whole genome shotgun (WGS) entry which is preliminary data.</text>
</comment>
<sequence length="731" mass="79720">MSDKPPSPPPRARTHLQQKEKFDRFPEQHEHPRPQGPASEDPGNRLSGRLEPRQVELQPRRIHQSQREPTATNTSDPPQDPRNLAIQERLPTASMLAEPRAPQMGPFDYQSLARTAGFGSGYGGPTLASVPQDAAFAGQIPLRNQKTARRNKAHVASACVNCKRAHLSCDVQRPCMRCVASGKEVRVPDDAVSFIANVATHRRPLASTFNTRNEDDHGFETYTAVPVNMSWKPLLQRVSNRPSQGSCLPTGSRFSGTRPAPSPLSERRVAQYPAPPSPRPYMVTPIALLNLDLRIIKTNPAFDNLFGRRDMQDFELADLIEANPLDMFQRLRSELREERDRVEPAYLAPIFAPQEHEMLQSVEDDDLERLSRPYSNRIFTCRFKALFIGPRDIQVNIRLAKSTIYFVSLTLPPYPPQSPQSQTPEHRPTPLLATPNHSLVSAHHHTPQGAAARTPTSSEYPFPTSYETRDLQASPLATVSQPSSPYSSYFSFQAMSSSLPAPSMPTPAPSHPSFTQQHQSSSSSATAPRFRPSSWSSSGSAPEQYQITGGSGGGGTLPSLRSAYEGSARPHRDPYHYSEPRYFSGSGGGGGGGGQVQMHAQPSSALPSPSFYGRSSSSTAAAAGHQHHTAGSLSHHHYQQQQQQQQQSHVHGGGAESSHGPTPPASLYRASSYFARHDAGTAATSGGMSIGSASRDVLLEPLPSNSGRVTPGGRTRDQGVQTPILTKMIQL</sequence>